<sequence length="103" mass="11580">MYYGINTGSSVGFPIFFNVVGGDVDSLKLSEDRYDVYVEDNYIGEKSLLAQNEDFHVIGDFLERQGFENVQVDLNGDHIVVHASNNEEAANMIKALKVYLSNR</sequence>
<protein>
    <submittedName>
        <fullName evidence="1">Uncharacterized protein</fullName>
    </submittedName>
</protein>
<dbReference type="EMBL" id="MLQR01000036">
    <property type="protein sequence ID" value="OIJ11798.1"/>
    <property type="molecule type" value="Genomic_DNA"/>
</dbReference>
<proteinExistence type="predicted"/>
<evidence type="ECO:0000313" key="1">
    <source>
        <dbReference type="EMBL" id="OIJ11798.1"/>
    </source>
</evidence>
<name>A0A1S2LH04_9BACI</name>
<accession>A0A1S2LH04</accession>
<comment type="caution">
    <text evidence="1">The sequence shown here is derived from an EMBL/GenBank/DDBJ whole genome shotgun (WGS) entry which is preliminary data.</text>
</comment>
<reference evidence="1 2" key="1">
    <citation type="submission" date="2016-10" db="EMBL/GenBank/DDBJ databases">
        <title>Draft genome sequences of four alkaliphilic bacteria belonging to the Anaerobacillus genus.</title>
        <authorList>
            <person name="Bassil N.M."/>
            <person name="Lloyd J.R."/>
        </authorList>
    </citation>
    <scope>NUCLEOTIDE SEQUENCE [LARGE SCALE GENOMIC DNA]</scope>
    <source>
        <strain evidence="1 2">DSM 18345</strain>
    </source>
</reference>
<organism evidence="1 2">
    <name type="scientific">Anaerobacillus alkalilacustris</name>
    <dbReference type="NCBI Taxonomy" id="393763"/>
    <lineage>
        <taxon>Bacteria</taxon>
        <taxon>Bacillati</taxon>
        <taxon>Bacillota</taxon>
        <taxon>Bacilli</taxon>
        <taxon>Bacillales</taxon>
        <taxon>Bacillaceae</taxon>
        <taxon>Anaerobacillus</taxon>
    </lineage>
</organism>
<gene>
    <name evidence="1" type="ORF">BKP37_15275</name>
</gene>
<dbReference type="Proteomes" id="UP000179524">
    <property type="component" value="Unassembled WGS sequence"/>
</dbReference>
<evidence type="ECO:0000313" key="2">
    <source>
        <dbReference type="Proteomes" id="UP000179524"/>
    </source>
</evidence>
<keyword evidence="2" id="KW-1185">Reference proteome</keyword>
<dbReference type="AlphaFoldDB" id="A0A1S2LH04"/>